<name>A0ACC1JD55_9FUNG</name>
<organism evidence="1 2">
    <name type="scientific">Linderina macrospora</name>
    <dbReference type="NCBI Taxonomy" id="4868"/>
    <lineage>
        <taxon>Eukaryota</taxon>
        <taxon>Fungi</taxon>
        <taxon>Fungi incertae sedis</taxon>
        <taxon>Zoopagomycota</taxon>
        <taxon>Kickxellomycotina</taxon>
        <taxon>Kickxellomycetes</taxon>
        <taxon>Kickxellales</taxon>
        <taxon>Kickxellaceae</taxon>
        <taxon>Linderina</taxon>
    </lineage>
</organism>
<proteinExistence type="predicted"/>
<comment type="caution">
    <text evidence="1">The sequence shown here is derived from an EMBL/GenBank/DDBJ whole genome shotgun (WGS) entry which is preliminary data.</text>
</comment>
<accession>A0ACC1JD55</accession>
<dbReference type="Proteomes" id="UP001150603">
    <property type="component" value="Unassembled WGS sequence"/>
</dbReference>
<protein>
    <submittedName>
        <fullName evidence="1">Uncharacterized protein</fullName>
    </submittedName>
</protein>
<keyword evidence="2" id="KW-1185">Reference proteome</keyword>
<dbReference type="EMBL" id="JANBPW010000920">
    <property type="protein sequence ID" value="KAJ1947606.1"/>
    <property type="molecule type" value="Genomic_DNA"/>
</dbReference>
<evidence type="ECO:0000313" key="1">
    <source>
        <dbReference type="EMBL" id="KAJ1947606.1"/>
    </source>
</evidence>
<gene>
    <name evidence="1" type="ORF">FBU59_001860</name>
</gene>
<reference evidence="1" key="1">
    <citation type="submission" date="2022-07" db="EMBL/GenBank/DDBJ databases">
        <title>Phylogenomic reconstructions and comparative analyses of Kickxellomycotina fungi.</title>
        <authorList>
            <person name="Reynolds N.K."/>
            <person name="Stajich J.E."/>
            <person name="Barry K."/>
            <person name="Grigoriev I.V."/>
            <person name="Crous P."/>
            <person name="Smith M.E."/>
        </authorList>
    </citation>
    <scope>NUCLEOTIDE SEQUENCE</scope>
    <source>
        <strain evidence="1">NRRL 5244</strain>
    </source>
</reference>
<evidence type="ECO:0000313" key="2">
    <source>
        <dbReference type="Proteomes" id="UP001150603"/>
    </source>
</evidence>
<sequence length="343" mass="34361">MAMQRGGMLVGNLGPGGIRRPGTGDPDSGVPNQGLMIIASAPTASIPTSAPTPTTAPKKAPAKPKARKSAKKGSKSVANKSQAASSAAMVMPAGTSPMVGMNPPPASANRNSATNGVERVASPFTMKGGVVSSNSGSSSKASASPALAIKAQQQQQQQQQQQLANAIATSGGGANPMMGMAKPNIATPSPSFANNNLTGRNPAMSVEGGDAGENSFSSILSQRGNQAAQQLPMQVIAGTTGGLTGDMQAVESSELVARQLSEWLTDPVRDNLSDIFNFGTALGDQQTSVPQAMGGFTLGDANFAHLIGNGGISGAMSMPLNMGTTSAPTDGSSVPPAATQNNM</sequence>